<proteinExistence type="predicted"/>
<dbReference type="GO" id="GO:0006744">
    <property type="term" value="P:ubiquinone biosynthetic process"/>
    <property type="evidence" value="ECO:0007669"/>
    <property type="project" value="InterPro"/>
</dbReference>
<evidence type="ECO:0000313" key="2">
    <source>
        <dbReference type="Proteomes" id="UP000268229"/>
    </source>
</evidence>
<dbReference type="PANTHER" id="PTHR38693:SF1">
    <property type="entry name" value="UBIQUINONE BIOSYNTHESIS ACCESSORY FACTOR UBIJ"/>
    <property type="match status" value="1"/>
</dbReference>
<keyword evidence="2" id="KW-1185">Reference proteome</keyword>
<dbReference type="RefSeq" id="WP_085389721.1">
    <property type="nucleotide sequence ID" value="NZ_LR134440.1"/>
</dbReference>
<dbReference type="AlphaFoldDB" id="A0A1X3CLV7"/>
<protein>
    <submittedName>
        <fullName evidence="1">Uncharacterized protein conserved in bacteria</fullName>
    </submittedName>
</protein>
<dbReference type="OrthoDB" id="8525483at2"/>
<dbReference type="InterPro" id="IPR038989">
    <property type="entry name" value="UbiJ"/>
</dbReference>
<dbReference type="Proteomes" id="UP000268229">
    <property type="component" value="Chromosome"/>
</dbReference>
<evidence type="ECO:0000313" key="1">
    <source>
        <dbReference type="EMBL" id="VEJ21242.1"/>
    </source>
</evidence>
<gene>
    <name evidence="1" type="ORF">NCTC12227_00969</name>
</gene>
<dbReference type="KEGG" id="nani:NCTC12227_00969"/>
<dbReference type="STRING" id="326522.BWD08_03210"/>
<organism evidence="1 2">
    <name type="scientific">Neisseria animaloris</name>
    <dbReference type="NCBI Taxonomy" id="326522"/>
    <lineage>
        <taxon>Bacteria</taxon>
        <taxon>Pseudomonadati</taxon>
        <taxon>Pseudomonadota</taxon>
        <taxon>Betaproteobacteria</taxon>
        <taxon>Neisseriales</taxon>
        <taxon>Neisseriaceae</taxon>
        <taxon>Neisseria</taxon>
    </lineage>
</organism>
<sequence>MTALIPVINHLIRQNRETQAALAGFAGTTVCLNAAGLSIHGTLNAEGFLEHSEAEAVTEITFQNSALQKVLQGQTPGVGDVAIDGDTDTGMALLPLFGGLRYYANDDLSRLFGDAVAGSIGTRAAQMGQTLKAFGQSMLEQFGDYAREPESPVINRETFETWSQQVDTLRDDFARLNARLEKLERRKSE</sequence>
<reference evidence="1 2" key="1">
    <citation type="submission" date="2018-12" db="EMBL/GenBank/DDBJ databases">
        <authorList>
            <consortium name="Pathogen Informatics"/>
        </authorList>
    </citation>
    <scope>NUCLEOTIDE SEQUENCE [LARGE SCALE GENOMIC DNA]</scope>
    <source>
        <strain evidence="1 2">NCTC12227</strain>
    </source>
</reference>
<name>A0A1X3CLV7_9NEIS</name>
<dbReference type="PANTHER" id="PTHR38693">
    <property type="entry name" value="UBIQUINONE BIOSYNTHESIS PROTEIN UBIJ"/>
    <property type="match status" value="1"/>
</dbReference>
<accession>A0A1X3CLV7</accession>
<dbReference type="EMBL" id="LR134516">
    <property type="protein sequence ID" value="VEJ21242.1"/>
    <property type="molecule type" value="Genomic_DNA"/>
</dbReference>